<reference evidence="7" key="1">
    <citation type="submission" date="2017-05" db="UniProtKB">
        <authorList>
            <consortium name="EnsemblMetazoa"/>
        </authorList>
    </citation>
    <scope>IDENTIFICATION</scope>
</reference>
<keyword evidence="1" id="KW-0479">Metal-binding</keyword>
<sequence>MKIIGEFLSLFILTVLGMETEFGQFESDPFGYNMQESDPDEPSDDDTELQQEAPLKKEMEAEEEQEDTHNKLDAQQKSCSLQSCIDTLNAIESRAKNNKKLVEESVLLMSSCSGCSNKVSNQLLKSLKSCTNAISAYTICKKTYSSCADIKKDNPSSQSSTYRITINNRNIQVYCDMGTLCGVGGGWTRLGKLDMMVSSAKCPSSLCMVIQSGNRICTKNKADCNSVSIPSQGVPY</sequence>
<evidence type="ECO:0000256" key="4">
    <source>
        <dbReference type="ARBA" id="ARBA00023157"/>
    </source>
</evidence>
<evidence type="ECO:0000256" key="1">
    <source>
        <dbReference type="ARBA" id="ARBA00022723"/>
    </source>
</evidence>
<evidence type="ECO:0000256" key="6">
    <source>
        <dbReference type="SAM" id="SignalP"/>
    </source>
</evidence>
<evidence type="ECO:0000256" key="3">
    <source>
        <dbReference type="ARBA" id="ARBA00022837"/>
    </source>
</evidence>
<accession>A0A1X7UPL7</accession>
<evidence type="ECO:0000313" key="7">
    <source>
        <dbReference type="EnsemblMetazoa" id="Aqu2.1.29464_001"/>
    </source>
</evidence>
<dbReference type="InterPro" id="IPR014716">
    <property type="entry name" value="Fibrinogen_a/b/g_C_1"/>
</dbReference>
<keyword evidence="4" id="KW-1015">Disulfide bond</keyword>
<evidence type="ECO:0000256" key="5">
    <source>
        <dbReference type="SAM" id="MobiDB-lite"/>
    </source>
</evidence>
<dbReference type="SUPFAM" id="SSF56496">
    <property type="entry name" value="Fibrinogen C-terminal domain-like"/>
    <property type="match status" value="1"/>
</dbReference>
<keyword evidence="6" id="KW-0732">Signal</keyword>
<keyword evidence="3" id="KW-0106">Calcium</keyword>
<dbReference type="NCBIfam" id="NF040941">
    <property type="entry name" value="GGGWT_bact"/>
    <property type="match status" value="1"/>
</dbReference>
<protein>
    <recommendedName>
        <fullName evidence="8">Fibrinogen C-terminal domain-containing protein</fullName>
    </recommendedName>
</protein>
<dbReference type="GO" id="GO:0005615">
    <property type="term" value="C:extracellular space"/>
    <property type="evidence" value="ECO:0007669"/>
    <property type="project" value="TreeGrafter"/>
</dbReference>
<evidence type="ECO:0000256" key="2">
    <source>
        <dbReference type="ARBA" id="ARBA00022734"/>
    </source>
</evidence>
<dbReference type="GO" id="GO:0070492">
    <property type="term" value="F:oligosaccharide binding"/>
    <property type="evidence" value="ECO:0007669"/>
    <property type="project" value="TreeGrafter"/>
</dbReference>
<organism evidence="7">
    <name type="scientific">Amphimedon queenslandica</name>
    <name type="common">Sponge</name>
    <dbReference type="NCBI Taxonomy" id="400682"/>
    <lineage>
        <taxon>Eukaryota</taxon>
        <taxon>Metazoa</taxon>
        <taxon>Porifera</taxon>
        <taxon>Demospongiae</taxon>
        <taxon>Heteroscleromorpha</taxon>
        <taxon>Haplosclerida</taxon>
        <taxon>Niphatidae</taxon>
        <taxon>Amphimedon</taxon>
    </lineage>
</organism>
<dbReference type="EnsemblMetazoa" id="Aqu2.1.29464_001">
    <property type="protein sequence ID" value="Aqu2.1.29464_001"/>
    <property type="gene ID" value="Aqu2.1.29464"/>
</dbReference>
<dbReference type="GO" id="GO:0046872">
    <property type="term" value="F:metal ion binding"/>
    <property type="evidence" value="ECO:0007669"/>
    <property type="project" value="UniProtKB-KW"/>
</dbReference>
<dbReference type="AlphaFoldDB" id="A0A1X7UPL7"/>
<dbReference type="Gene3D" id="3.90.215.10">
    <property type="entry name" value="Gamma Fibrinogen, chain A, domain 1"/>
    <property type="match status" value="1"/>
</dbReference>
<feature type="chain" id="PRO_5012349618" description="Fibrinogen C-terminal domain-containing protein" evidence="6">
    <location>
        <begin position="18"/>
        <end position="236"/>
    </location>
</feature>
<proteinExistence type="predicted"/>
<feature type="region of interest" description="Disordered" evidence="5">
    <location>
        <begin position="27"/>
        <end position="74"/>
    </location>
</feature>
<dbReference type="InParanoid" id="A0A1X7UPL7"/>
<dbReference type="PANTHER" id="PTHR16146:SF46">
    <property type="entry name" value="INTELECTIN-1A-RELATED"/>
    <property type="match status" value="1"/>
</dbReference>
<dbReference type="InterPro" id="IPR036056">
    <property type="entry name" value="Fibrinogen-like_C"/>
</dbReference>
<keyword evidence="2" id="KW-0430">Lectin</keyword>
<evidence type="ECO:0008006" key="8">
    <source>
        <dbReference type="Google" id="ProtNLM"/>
    </source>
</evidence>
<feature type="signal peptide" evidence="6">
    <location>
        <begin position="1"/>
        <end position="17"/>
    </location>
</feature>
<name>A0A1X7UPL7_AMPQE</name>
<dbReference type="PANTHER" id="PTHR16146">
    <property type="entry name" value="INTELECTIN"/>
    <property type="match status" value="1"/>
</dbReference>
<feature type="compositionally biased region" description="Acidic residues" evidence="5">
    <location>
        <begin position="37"/>
        <end position="49"/>
    </location>
</feature>